<dbReference type="AlphaFoldDB" id="A0A8K1FC23"/>
<evidence type="ECO:0000256" key="2">
    <source>
        <dbReference type="SAM" id="MobiDB-lite"/>
    </source>
</evidence>
<accession>A0A8K1FC23</accession>
<reference evidence="3" key="1">
    <citation type="submission" date="2019-03" db="EMBL/GenBank/DDBJ databases">
        <title>Long read genome sequence of the mycoparasitic Pythium oligandrum ATCC 38472 isolated from sugarbeet rhizosphere.</title>
        <authorList>
            <person name="Gaulin E."/>
        </authorList>
    </citation>
    <scope>NUCLEOTIDE SEQUENCE</scope>
    <source>
        <strain evidence="3">ATCC 38472_TT</strain>
    </source>
</reference>
<evidence type="ECO:0000256" key="1">
    <source>
        <dbReference type="SAM" id="Coils"/>
    </source>
</evidence>
<feature type="compositionally biased region" description="Basic and acidic residues" evidence="2">
    <location>
        <begin position="484"/>
        <end position="494"/>
    </location>
</feature>
<feature type="compositionally biased region" description="Polar residues" evidence="2">
    <location>
        <begin position="534"/>
        <end position="543"/>
    </location>
</feature>
<organism evidence="3 4">
    <name type="scientific">Pythium oligandrum</name>
    <name type="common">Mycoparasitic fungus</name>
    <dbReference type="NCBI Taxonomy" id="41045"/>
    <lineage>
        <taxon>Eukaryota</taxon>
        <taxon>Sar</taxon>
        <taxon>Stramenopiles</taxon>
        <taxon>Oomycota</taxon>
        <taxon>Peronosporomycetes</taxon>
        <taxon>Pythiales</taxon>
        <taxon>Pythiaceae</taxon>
        <taxon>Pythium</taxon>
    </lineage>
</organism>
<feature type="compositionally biased region" description="Low complexity" evidence="2">
    <location>
        <begin position="179"/>
        <end position="193"/>
    </location>
</feature>
<keyword evidence="4" id="KW-1185">Reference proteome</keyword>
<feature type="region of interest" description="Disordered" evidence="2">
    <location>
        <begin position="103"/>
        <end position="163"/>
    </location>
</feature>
<feature type="compositionally biased region" description="Basic and acidic residues" evidence="2">
    <location>
        <begin position="508"/>
        <end position="531"/>
    </location>
</feature>
<name>A0A8K1FC23_PYTOL</name>
<feature type="region of interest" description="Disordered" evidence="2">
    <location>
        <begin position="174"/>
        <end position="193"/>
    </location>
</feature>
<feature type="compositionally biased region" description="Low complexity" evidence="2">
    <location>
        <begin position="610"/>
        <end position="660"/>
    </location>
</feature>
<proteinExistence type="predicted"/>
<comment type="caution">
    <text evidence="3">The sequence shown here is derived from an EMBL/GenBank/DDBJ whole genome shotgun (WGS) entry which is preliminary data.</text>
</comment>
<gene>
    <name evidence="3" type="ORF">Poli38472_006726</name>
</gene>
<dbReference type="Proteomes" id="UP000794436">
    <property type="component" value="Unassembled WGS sequence"/>
</dbReference>
<sequence>MRRSLSSHSTAQPLVQGFRALQADPDTLSVEDDVLDDDDYDDDEIDLDAYEAYLDEIQRKTEQRSSQRTREMRPYPMEAPQFYMVTANNPALPVDQDELQIPLPSTATSRPSTRPTRPMSARPRLDGGSKASSDMKAQLPRAPQTARPASSSAGVRRKRQEDAVSARIRAVYSDVGRRSSSSSAPSASATSSVTASSVLQSRLRIFQQAELHDEYYKLVDVVTDLRAVVQHEQAKRLKAIARVRRLEEIVAMKDKKIESMLQSTGVAMTLGQDVSTASYLQRELAHKERQHHVLTSKLRHRLAQQSQLIVAYEDAMQRLRASVKSTTLMELEEERAQLEMERQHLQEVIASQQMEMSRLGQQLQDLNGREAQWDRHVAEIQRDKQRTTLEKRKLEQDMSFLRAQVDQLQHQLSLEQRKRTYDHEVASSPRWNHQPSIRLSDSTSTLAETLVAIKSVAKPAVKTVGSSPKVMKTDHNVVSSKKSSARETSAKDGAEMVAPAPILTQTEVEEKQADENSVRQVRWQDDEKKMSPTEAKTISVNETNESEEPSPPHSMDSANEVTREELSTRAPDEDVTEREATKVDEKPVDEQGAEHETPVNELREKDPAQSCSSELEGSSTNSSYSSSTESDSSLTESSSNSNSSSASCSNSSSSASLSASEIDAAAVAMTQELRALGLLENGRRTTSEWSLPDATDGEEQEHDVDAELEDDTFMYELDFTAS</sequence>
<feature type="region of interest" description="Disordered" evidence="2">
    <location>
        <begin position="463"/>
        <end position="660"/>
    </location>
</feature>
<evidence type="ECO:0000313" key="3">
    <source>
        <dbReference type="EMBL" id="TMW56716.1"/>
    </source>
</evidence>
<keyword evidence="1" id="KW-0175">Coiled coil</keyword>
<protein>
    <submittedName>
        <fullName evidence="3">Uncharacterized protein</fullName>
    </submittedName>
</protein>
<feature type="compositionally biased region" description="Acidic residues" evidence="2">
    <location>
        <begin position="695"/>
        <end position="710"/>
    </location>
</feature>
<dbReference type="OrthoDB" id="3222at2759"/>
<evidence type="ECO:0000313" key="4">
    <source>
        <dbReference type="Proteomes" id="UP000794436"/>
    </source>
</evidence>
<dbReference type="EMBL" id="SPLM01000145">
    <property type="protein sequence ID" value="TMW56716.1"/>
    <property type="molecule type" value="Genomic_DNA"/>
</dbReference>
<feature type="coiled-coil region" evidence="1">
    <location>
        <begin position="302"/>
        <end position="418"/>
    </location>
</feature>
<feature type="compositionally biased region" description="Basic and acidic residues" evidence="2">
    <location>
        <begin position="561"/>
        <end position="607"/>
    </location>
</feature>
<feature type="compositionally biased region" description="Low complexity" evidence="2">
    <location>
        <begin position="104"/>
        <end position="122"/>
    </location>
</feature>
<feature type="region of interest" description="Disordered" evidence="2">
    <location>
        <begin position="677"/>
        <end position="710"/>
    </location>
</feature>